<dbReference type="NCBIfam" id="TIGR03418">
    <property type="entry name" value="chol_sulf_TF"/>
    <property type="match status" value="1"/>
</dbReference>
<protein>
    <submittedName>
        <fullName evidence="6">Choline sulfate-utilization transcription factor</fullName>
    </submittedName>
</protein>
<accession>A0A9X8M8K0</accession>
<proteinExistence type="inferred from homology"/>
<dbReference type="Pfam" id="PF03466">
    <property type="entry name" value="LysR_substrate"/>
    <property type="match status" value="1"/>
</dbReference>
<name>A0A9X8M8K0_9PSED</name>
<evidence type="ECO:0000256" key="2">
    <source>
        <dbReference type="ARBA" id="ARBA00023015"/>
    </source>
</evidence>
<dbReference type="FunFam" id="1.10.10.10:FF:000001">
    <property type="entry name" value="LysR family transcriptional regulator"/>
    <property type="match status" value="1"/>
</dbReference>
<evidence type="ECO:0000256" key="4">
    <source>
        <dbReference type="ARBA" id="ARBA00023163"/>
    </source>
</evidence>
<organism evidence="6 7">
    <name type="scientific">Pseudomonas lutea</name>
    <dbReference type="NCBI Taxonomy" id="243924"/>
    <lineage>
        <taxon>Bacteria</taxon>
        <taxon>Pseudomonadati</taxon>
        <taxon>Pseudomonadota</taxon>
        <taxon>Gammaproteobacteria</taxon>
        <taxon>Pseudomonadales</taxon>
        <taxon>Pseudomonadaceae</taxon>
        <taxon>Pseudomonas</taxon>
    </lineage>
</organism>
<dbReference type="EMBL" id="FOEV01000001">
    <property type="protein sequence ID" value="SEP58056.1"/>
    <property type="molecule type" value="Genomic_DNA"/>
</dbReference>
<dbReference type="InterPro" id="IPR000847">
    <property type="entry name" value="LysR_HTH_N"/>
</dbReference>
<keyword evidence="4" id="KW-0804">Transcription</keyword>
<dbReference type="GO" id="GO:0006351">
    <property type="term" value="P:DNA-templated transcription"/>
    <property type="evidence" value="ECO:0007669"/>
    <property type="project" value="TreeGrafter"/>
</dbReference>
<evidence type="ECO:0000313" key="7">
    <source>
        <dbReference type="Proteomes" id="UP000183210"/>
    </source>
</evidence>
<dbReference type="InterPro" id="IPR005119">
    <property type="entry name" value="LysR_subst-bd"/>
</dbReference>
<dbReference type="InterPro" id="IPR058163">
    <property type="entry name" value="LysR-type_TF_proteobact-type"/>
</dbReference>
<evidence type="ECO:0000256" key="1">
    <source>
        <dbReference type="ARBA" id="ARBA00009437"/>
    </source>
</evidence>
<dbReference type="InterPro" id="IPR036390">
    <property type="entry name" value="WH_DNA-bd_sf"/>
</dbReference>
<keyword evidence="3" id="KW-0238">DNA-binding</keyword>
<dbReference type="Gene3D" id="3.40.190.10">
    <property type="entry name" value="Periplasmic binding protein-like II"/>
    <property type="match status" value="2"/>
</dbReference>
<dbReference type="InterPro" id="IPR017786">
    <property type="entry name" value="TF_choline_sulphate-util"/>
</dbReference>
<comment type="similarity">
    <text evidence="1">Belongs to the LysR transcriptional regulatory family.</text>
</comment>
<dbReference type="PANTHER" id="PTHR30537:SF26">
    <property type="entry name" value="GLYCINE CLEAVAGE SYSTEM TRANSCRIPTIONAL ACTIVATOR"/>
    <property type="match status" value="1"/>
</dbReference>
<dbReference type="PANTHER" id="PTHR30537">
    <property type="entry name" value="HTH-TYPE TRANSCRIPTIONAL REGULATOR"/>
    <property type="match status" value="1"/>
</dbReference>
<dbReference type="SUPFAM" id="SSF46785">
    <property type="entry name" value="Winged helix' DNA-binding domain"/>
    <property type="match status" value="1"/>
</dbReference>
<comment type="caution">
    <text evidence="6">The sequence shown here is derived from an EMBL/GenBank/DDBJ whole genome shotgun (WGS) entry which is preliminary data.</text>
</comment>
<reference evidence="6 7" key="1">
    <citation type="submission" date="2016-10" db="EMBL/GenBank/DDBJ databases">
        <authorList>
            <person name="Varghese N."/>
            <person name="Submissions S."/>
        </authorList>
    </citation>
    <scope>NUCLEOTIDE SEQUENCE [LARGE SCALE GENOMIC DNA]</scope>
    <source>
        <strain evidence="6 7">LMG 21974</strain>
    </source>
</reference>
<evidence type="ECO:0000256" key="3">
    <source>
        <dbReference type="ARBA" id="ARBA00023125"/>
    </source>
</evidence>
<gene>
    <name evidence="6" type="ORF">SAMN05216409_101159</name>
</gene>
<dbReference type="CDD" id="cd08432">
    <property type="entry name" value="PBP2_GcdR_TrpI_HvrB_AmpR_like"/>
    <property type="match status" value="1"/>
</dbReference>
<dbReference type="PROSITE" id="PS50931">
    <property type="entry name" value="HTH_LYSR"/>
    <property type="match status" value="1"/>
</dbReference>
<keyword evidence="2" id="KW-0805">Transcription regulation</keyword>
<dbReference type="GO" id="GO:0003700">
    <property type="term" value="F:DNA-binding transcription factor activity"/>
    <property type="evidence" value="ECO:0007669"/>
    <property type="project" value="InterPro"/>
</dbReference>
<dbReference type="Gene3D" id="1.10.10.10">
    <property type="entry name" value="Winged helix-like DNA-binding domain superfamily/Winged helix DNA-binding domain"/>
    <property type="match status" value="1"/>
</dbReference>
<dbReference type="SUPFAM" id="SSF53850">
    <property type="entry name" value="Periplasmic binding protein-like II"/>
    <property type="match status" value="1"/>
</dbReference>
<dbReference type="InterPro" id="IPR036388">
    <property type="entry name" value="WH-like_DNA-bd_sf"/>
</dbReference>
<sequence>MALMDEPLSLDCLRIFEAAARHLSFTAAAAELGMTQPAISQQIKRLEGQLAVRLFDRVYRGITLTAAGALLLEHVQAGLDSIDTGIAAITRRAPHEVLNVATDFAFAAYWLMPRLPRFHALHPELDVSLVTSDRMPGLNLQNIDIALTFGDGRFKHGESLALFREEVFPVCSPRLVQGMTLPLPKQTLASLPMLHLKPELSSKWFDWKGLFQALDIQAPPIPAVLSFDNYTLVIQAAIAGQGVAIGWRHLVDNLVEQGLLCRPIAECATSAYGYHALIPERKRRGRLVEQFVGWLHNEINGETLVLDRFCLSI</sequence>
<dbReference type="GO" id="GO:0043565">
    <property type="term" value="F:sequence-specific DNA binding"/>
    <property type="evidence" value="ECO:0007669"/>
    <property type="project" value="TreeGrafter"/>
</dbReference>
<feature type="domain" description="HTH lysR-type" evidence="5">
    <location>
        <begin position="8"/>
        <end position="65"/>
    </location>
</feature>
<dbReference type="Pfam" id="PF00126">
    <property type="entry name" value="HTH_1"/>
    <property type="match status" value="1"/>
</dbReference>
<dbReference type="AlphaFoldDB" id="A0A9X8M8K0"/>
<dbReference type="Proteomes" id="UP000183210">
    <property type="component" value="Unassembled WGS sequence"/>
</dbReference>
<evidence type="ECO:0000259" key="5">
    <source>
        <dbReference type="PROSITE" id="PS50931"/>
    </source>
</evidence>
<evidence type="ECO:0000313" key="6">
    <source>
        <dbReference type="EMBL" id="SEP58056.1"/>
    </source>
</evidence>
<dbReference type="PRINTS" id="PR00039">
    <property type="entry name" value="HTHLYSR"/>
</dbReference>